<protein>
    <recommendedName>
        <fullName evidence="2">histidine kinase</fullName>
        <ecNumber evidence="2">2.7.13.3</ecNumber>
    </recommendedName>
</protein>
<dbReference type="Gene3D" id="3.30.450.20">
    <property type="entry name" value="PAS domain"/>
    <property type="match status" value="1"/>
</dbReference>
<dbReference type="NCBIfam" id="TIGR00229">
    <property type="entry name" value="sensory_box"/>
    <property type="match status" value="1"/>
</dbReference>
<keyword evidence="4" id="KW-0808">Transferase</keyword>
<dbReference type="InterPro" id="IPR003661">
    <property type="entry name" value="HisK_dim/P_dom"/>
</dbReference>
<dbReference type="SMART" id="SM00065">
    <property type="entry name" value="GAF"/>
    <property type="match status" value="1"/>
</dbReference>
<dbReference type="GO" id="GO:0009927">
    <property type="term" value="F:histidine phosphotransfer kinase activity"/>
    <property type="evidence" value="ECO:0007669"/>
    <property type="project" value="TreeGrafter"/>
</dbReference>
<dbReference type="InterPro" id="IPR003594">
    <property type="entry name" value="HATPase_dom"/>
</dbReference>
<dbReference type="Pfam" id="PF02518">
    <property type="entry name" value="HATPase_c"/>
    <property type="match status" value="1"/>
</dbReference>
<dbReference type="InterPro" id="IPR013767">
    <property type="entry name" value="PAS_fold"/>
</dbReference>
<evidence type="ECO:0000256" key="3">
    <source>
        <dbReference type="ARBA" id="ARBA00022553"/>
    </source>
</evidence>
<dbReference type="PATRIC" id="fig|360411.5.peg.1620"/>
<evidence type="ECO:0000256" key="2">
    <source>
        <dbReference type="ARBA" id="ARBA00012438"/>
    </source>
</evidence>
<dbReference type="Pfam" id="PF00989">
    <property type="entry name" value="PAS"/>
    <property type="match status" value="1"/>
</dbReference>
<evidence type="ECO:0000256" key="1">
    <source>
        <dbReference type="ARBA" id="ARBA00000085"/>
    </source>
</evidence>
<evidence type="ECO:0000313" key="8">
    <source>
        <dbReference type="EMBL" id="KPL78601.1"/>
    </source>
</evidence>
<dbReference type="PANTHER" id="PTHR43047">
    <property type="entry name" value="TWO-COMPONENT HISTIDINE PROTEIN KINASE"/>
    <property type="match status" value="1"/>
</dbReference>
<dbReference type="SMART" id="SM00091">
    <property type="entry name" value="PAS"/>
    <property type="match status" value="1"/>
</dbReference>
<keyword evidence="5" id="KW-0418">Kinase</keyword>
<dbReference type="SUPFAM" id="SSF55785">
    <property type="entry name" value="PYP-like sensor domain (PAS domain)"/>
    <property type="match status" value="1"/>
</dbReference>
<evidence type="ECO:0000259" key="7">
    <source>
        <dbReference type="PROSITE" id="PS50109"/>
    </source>
</evidence>
<keyword evidence="6" id="KW-0902">Two-component regulatory system</keyword>
<dbReference type="SUPFAM" id="SSF55874">
    <property type="entry name" value="ATPase domain of HSP90 chaperone/DNA topoisomerase II/histidine kinase"/>
    <property type="match status" value="1"/>
</dbReference>
<dbReference type="EMBL" id="LGHJ01000003">
    <property type="protein sequence ID" value="KPL78601.1"/>
    <property type="molecule type" value="Genomic_DNA"/>
</dbReference>
<dbReference type="Gene3D" id="3.30.450.40">
    <property type="match status" value="1"/>
</dbReference>
<evidence type="ECO:0000256" key="5">
    <source>
        <dbReference type="ARBA" id="ARBA00022777"/>
    </source>
</evidence>
<dbReference type="InterPro" id="IPR004358">
    <property type="entry name" value="Sig_transdc_His_kin-like_C"/>
</dbReference>
<dbReference type="RefSeq" id="WP_061913302.1">
    <property type="nucleotide sequence ID" value="NZ_DF967971.1"/>
</dbReference>
<dbReference type="PRINTS" id="PR00344">
    <property type="entry name" value="BCTRLSENSOR"/>
</dbReference>
<proteinExistence type="predicted"/>
<dbReference type="Pfam" id="PF00512">
    <property type="entry name" value="HisKA"/>
    <property type="match status" value="1"/>
</dbReference>
<dbReference type="AlphaFoldDB" id="A0A0P6XTZ7"/>
<dbReference type="CDD" id="cd00082">
    <property type="entry name" value="HisKA"/>
    <property type="match status" value="1"/>
</dbReference>
<dbReference type="Gene3D" id="3.30.565.10">
    <property type="entry name" value="Histidine kinase-like ATPase, C-terminal domain"/>
    <property type="match status" value="1"/>
</dbReference>
<dbReference type="InterPro" id="IPR036097">
    <property type="entry name" value="HisK_dim/P_sf"/>
</dbReference>
<dbReference type="EC" id="2.7.13.3" evidence="2"/>
<evidence type="ECO:0000256" key="4">
    <source>
        <dbReference type="ARBA" id="ARBA00022679"/>
    </source>
</evidence>
<dbReference type="GO" id="GO:0000155">
    <property type="term" value="F:phosphorelay sensor kinase activity"/>
    <property type="evidence" value="ECO:0007669"/>
    <property type="project" value="InterPro"/>
</dbReference>
<keyword evidence="9" id="KW-1185">Reference proteome</keyword>
<accession>A0A0P6XTZ7</accession>
<comment type="caution">
    <text evidence="8">The sequence shown here is derived from an EMBL/GenBank/DDBJ whole genome shotgun (WGS) entry which is preliminary data.</text>
</comment>
<organism evidence="8 9">
    <name type="scientific">Bellilinea caldifistulae</name>
    <dbReference type="NCBI Taxonomy" id="360411"/>
    <lineage>
        <taxon>Bacteria</taxon>
        <taxon>Bacillati</taxon>
        <taxon>Chloroflexota</taxon>
        <taxon>Anaerolineae</taxon>
        <taxon>Anaerolineales</taxon>
        <taxon>Anaerolineaceae</taxon>
        <taxon>Bellilinea</taxon>
    </lineage>
</organism>
<dbReference type="Gene3D" id="1.10.287.130">
    <property type="match status" value="1"/>
</dbReference>
<dbReference type="SMART" id="SM00387">
    <property type="entry name" value="HATPase_c"/>
    <property type="match status" value="1"/>
</dbReference>
<dbReference type="InterPro" id="IPR035965">
    <property type="entry name" value="PAS-like_dom_sf"/>
</dbReference>
<dbReference type="FunFam" id="3.30.565.10:FF:000006">
    <property type="entry name" value="Sensor histidine kinase WalK"/>
    <property type="match status" value="1"/>
</dbReference>
<feature type="domain" description="Histidine kinase" evidence="7">
    <location>
        <begin position="309"/>
        <end position="525"/>
    </location>
</feature>
<dbReference type="SMART" id="SM00388">
    <property type="entry name" value="HisKA"/>
    <property type="match status" value="1"/>
</dbReference>
<dbReference type="SUPFAM" id="SSF55781">
    <property type="entry name" value="GAF domain-like"/>
    <property type="match status" value="1"/>
</dbReference>
<evidence type="ECO:0000313" key="9">
    <source>
        <dbReference type="Proteomes" id="UP000050514"/>
    </source>
</evidence>
<dbReference type="CDD" id="cd00130">
    <property type="entry name" value="PAS"/>
    <property type="match status" value="1"/>
</dbReference>
<dbReference type="GO" id="GO:0005886">
    <property type="term" value="C:plasma membrane"/>
    <property type="evidence" value="ECO:0007669"/>
    <property type="project" value="TreeGrafter"/>
</dbReference>
<dbReference type="InterPro" id="IPR000014">
    <property type="entry name" value="PAS"/>
</dbReference>
<dbReference type="SUPFAM" id="SSF47384">
    <property type="entry name" value="Homodimeric domain of signal transducing histidine kinase"/>
    <property type="match status" value="1"/>
</dbReference>
<dbReference type="Pfam" id="PF13185">
    <property type="entry name" value="GAF_2"/>
    <property type="match status" value="1"/>
</dbReference>
<dbReference type="InterPro" id="IPR005467">
    <property type="entry name" value="His_kinase_dom"/>
</dbReference>
<dbReference type="GO" id="GO:0006355">
    <property type="term" value="P:regulation of DNA-templated transcription"/>
    <property type="evidence" value="ECO:0007669"/>
    <property type="project" value="InterPro"/>
</dbReference>
<reference evidence="8 9" key="1">
    <citation type="submission" date="2015-07" db="EMBL/GenBank/DDBJ databases">
        <title>Draft genome of Bellilinea caldifistulae DSM 17877.</title>
        <authorList>
            <person name="Hemp J."/>
            <person name="Ward L.M."/>
            <person name="Pace L.A."/>
            <person name="Fischer W.W."/>
        </authorList>
    </citation>
    <scope>NUCLEOTIDE SEQUENCE [LARGE SCALE GENOMIC DNA]</scope>
    <source>
        <strain evidence="8 9">GOMI-1</strain>
    </source>
</reference>
<name>A0A0P6XTZ7_9CHLR</name>
<dbReference type="Proteomes" id="UP000050514">
    <property type="component" value="Unassembled WGS sequence"/>
</dbReference>
<dbReference type="PROSITE" id="PS50109">
    <property type="entry name" value="HIS_KIN"/>
    <property type="match status" value="1"/>
</dbReference>
<comment type="catalytic activity">
    <reaction evidence="1">
        <text>ATP + protein L-histidine = ADP + protein N-phospho-L-histidine.</text>
        <dbReference type="EC" id="2.7.13.3"/>
    </reaction>
</comment>
<gene>
    <name evidence="8" type="ORF">AC812_00595</name>
</gene>
<dbReference type="InterPro" id="IPR029016">
    <property type="entry name" value="GAF-like_dom_sf"/>
</dbReference>
<dbReference type="InterPro" id="IPR036890">
    <property type="entry name" value="HATPase_C_sf"/>
</dbReference>
<dbReference type="PANTHER" id="PTHR43047:SF72">
    <property type="entry name" value="OSMOSENSING HISTIDINE PROTEIN KINASE SLN1"/>
    <property type="match status" value="1"/>
</dbReference>
<dbReference type="InterPro" id="IPR003018">
    <property type="entry name" value="GAF"/>
</dbReference>
<dbReference type="STRING" id="360411.AC812_00595"/>
<sequence length="525" mass="58785">MENQIHQQDAISRSSLALLLDISRELAASLELRTVLARVLLLSTVNVGAERGSLIVLNETGQPVEAAIAIHGQVFHPTVEEMQSILERGLAGWVAQNRQPALIPNTREDERWTRRPDDAAERTGSKSAICVPLFSSGQLTGVLTLVHAQTGFFTTDHLALLQGIADLAGIAVRNAHLYRSMQEAQRRYRELFEDSIDPILITDWQGRILEANRQAQAVTACSLEMLLESSMDQLQSPQTPPLSEYFHALQEGQTVHYETELQRQGISPLPVEVYIRRVMVGESPMLQWILRDISERKQLDTLRDDLSAMIYHDLRSPLANIISSLDILQTLLPPDAAENIQPVFDIAVRAAERLQRLISSLLDINRLEAGQPIINKRPVQPRVLVNEAVDATHTLAESKRQQLSVVLDDDLPVISVDVDMIRRVLINLIENAIKYTPMQGAIEVGSRREGEMIRFWVRDNGPGIPQDALELIFEKFNRLQGERYPKGLGLGLAFCRLAVRAHGGKIWVESTLGEGSHFIFLLPIR</sequence>
<evidence type="ECO:0000256" key="6">
    <source>
        <dbReference type="ARBA" id="ARBA00023012"/>
    </source>
</evidence>
<keyword evidence="3" id="KW-0597">Phosphoprotein</keyword>
<dbReference type="CDD" id="cd00075">
    <property type="entry name" value="HATPase"/>
    <property type="match status" value="1"/>
</dbReference>